<dbReference type="PANTHER" id="PTHR32347:SF23">
    <property type="entry name" value="BLL5650 PROTEIN"/>
    <property type="match status" value="1"/>
</dbReference>
<keyword evidence="2" id="KW-0175">Coiled coil</keyword>
<dbReference type="SUPFAM" id="SSF51230">
    <property type="entry name" value="Single hybrid motif"/>
    <property type="match status" value="1"/>
</dbReference>
<reference evidence="5" key="1">
    <citation type="submission" date="2020-05" db="EMBL/GenBank/DDBJ databases">
        <authorList>
            <person name="Chiriac C."/>
            <person name="Salcher M."/>
            <person name="Ghai R."/>
            <person name="Kavagutti S V."/>
        </authorList>
    </citation>
    <scope>NUCLEOTIDE SEQUENCE</scope>
</reference>
<sequence>MKTRTKVIAGIAAVLVVGGAGTGIALSASAPEEATVLTETVQVRDVDVTVAASGTVDPGLELGLQFPGALTGQLATLDVAVGDVVAEGDVLATMKTEALEAAVASARSGVATARTTELQALQAVEAAEQAVVAARLAYENVVDDYPSLSGQPNKPIALESAQAGQATAAAQLGAAQAQVIAAGPAKTSAQAQLTSALANLAGATMTAPAAGTVVAIASEVGEPIGTTTIGTQGTSGFIILAALDEFVVTAEFAEGDVVGIAVGQKVSLEFDALAEQTRVGEVTHVAPFGVVDPSGASLTTYEVTISVPNAPAGLRAGMTAQASITTEERVGVVAAPVTALVPTDDGFIVRVQGEDGTITNVDVEVGIRGGYYVEILSGLSEGDRVVTGSDGELPPTDTGFGGGPPENARENPDLN</sequence>
<evidence type="ECO:0000256" key="1">
    <source>
        <dbReference type="ARBA" id="ARBA00004196"/>
    </source>
</evidence>
<gene>
    <name evidence="5" type="ORF">UFOPK1684_00344</name>
    <name evidence="6" type="ORF">UFOPK2158_00466</name>
</gene>
<accession>A0A6J6DMN9</accession>
<dbReference type="InterPro" id="IPR050465">
    <property type="entry name" value="UPF0194_transport"/>
</dbReference>
<dbReference type="PANTHER" id="PTHR32347">
    <property type="entry name" value="EFFLUX SYSTEM COMPONENT YKNX-RELATED"/>
    <property type="match status" value="1"/>
</dbReference>
<dbReference type="Pfam" id="PF25990">
    <property type="entry name" value="Beta-barrel_YknX"/>
    <property type="match status" value="1"/>
</dbReference>
<dbReference type="EMBL" id="CAEZTM010000009">
    <property type="protein sequence ID" value="CAB4564636.1"/>
    <property type="molecule type" value="Genomic_DNA"/>
</dbReference>
<evidence type="ECO:0000256" key="3">
    <source>
        <dbReference type="SAM" id="MobiDB-lite"/>
    </source>
</evidence>
<dbReference type="Gene3D" id="2.40.30.170">
    <property type="match status" value="1"/>
</dbReference>
<comment type="subcellular location">
    <subcellularLocation>
        <location evidence="1">Cell envelope</location>
    </subcellularLocation>
</comment>
<evidence type="ECO:0000313" key="5">
    <source>
        <dbReference type="EMBL" id="CAB4564636.1"/>
    </source>
</evidence>
<protein>
    <submittedName>
        <fullName evidence="5">Unannotated protein</fullName>
    </submittedName>
</protein>
<dbReference type="AlphaFoldDB" id="A0A6J6DMN9"/>
<proteinExistence type="predicted"/>
<name>A0A6J6DMN9_9ZZZZ</name>
<feature type="region of interest" description="Disordered" evidence="3">
    <location>
        <begin position="383"/>
        <end position="415"/>
    </location>
</feature>
<dbReference type="GO" id="GO:0030313">
    <property type="term" value="C:cell envelope"/>
    <property type="evidence" value="ECO:0007669"/>
    <property type="project" value="UniProtKB-SubCell"/>
</dbReference>
<dbReference type="Gene3D" id="2.40.50.100">
    <property type="match status" value="1"/>
</dbReference>
<evidence type="ECO:0000259" key="4">
    <source>
        <dbReference type="Pfam" id="PF25990"/>
    </source>
</evidence>
<evidence type="ECO:0000313" key="6">
    <source>
        <dbReference type="EMBL" id="CAB4639645.1"/>
    </source>
</evidence>
<evidence type="ECO:0000256" key="2">
    <source>
        <dbReference type="ARBA" id="ARBA00023054"/>
    </source>
</evidence>
<dbReference type="InterPro" id="IPR058636">
    <property type="entry name" value="Beta-barrel_YknX"/>
</dbReference>
<dbReference type="EMBL" id="CAEZVY010000035">
    <property type="protein sequence ID" value="CAB4639645.1"/>
    <property type="molecule type" value="Genomic_DNA"/>
</dbReference>
<feature type="domain" description="YknX-like beta-barrel" evidence="4">
    <location>
        <begin position="246"/>
        <end position="323"/>
    </location>
</feature>
<dbReference type="InterPro" id="IPR011053">
    <property type="entry name" value="Single_hybrid_motif"/>
</dbReference>
<organism evidence="5">
    <name type="scientific">freshwater metagenome</name>
    <dbReference type="NCBI Taxonomy" id="449393"/>
    <lineage>
        <taxon>unclassified sequences</taxon>
        <taxon>metagenomes</taxon>
        <taxon>ecological metagenomes</taxon>
    </lineage>
</organism>
<dbReference type="Gene3D" id="2.40.420.20">
    <property type="match status" value="1"/>
</dbReference>